<name>R0LXS7_ANAPL</name>
<evidence type="ECO:0000313" key="3">
    <source>
        <dbReference type="EMBL" id="EOB06635.1"/>
    </source>
</evidence>
<gene>
    <name evidence="3" type="ORF">Anapl_13243</name>
</gene>
<reference evidence="4" key="1">
    <citation type="journal article" date="2013" name="Nat. Genet.">
        <title>The duck genome and transcriptome provide insight into an avian influenza virus reservoir species.</title>
        <authorList>
            <person name="Huang Y."/>
            <person name="Li Y."/>
            <person name="Burt D.W."/>
            <person name="Chen H."/>
            <person name="Zhang Y."/>
            <person name="Qian W."/>
            <person name="Kim H."/>
            <person name="Gan S."/>
            <person name="Zhao Y."/>
            <person name="Li J."/>
            <person name="Yi K."/>
            <person name="Feng H."/>
            <person name="Zhu P."/>
            <person name="Li B."/>
            <person name="Liu Q."/>
            <person name="Fairley S."/>
            <person name="Magor K.E."/>
            <person name="Du Z."/>
            <person name="Hu X."/>
            <person name="Goodman L."/>
            <person name="Tafer H."/>
            <person name="Vignal A."/>
            <person name="Lee T."/>
            <person name="Kim K.W."/>
            <person name="Sheng Z."/>
            <person name="An Y."/>
            <person name="Searle S."/>
            <person name="Herrero J."/>
            <person name="Groenen M.A."/>
            <person name="Crooijmans R.P."/>
            <person name="Faraut T."/>
            <person name="Cai Q."/>
            <person name="Webster R.G."/>
            <person name="Aldridge J.R."/>
            <person name="Warren W.C."/>
            <person name="Bartschat S."/>
            <person name="Kehr S."/>
            <person name="Marz M."/>
            <person name="Stadler P.F."/>
            <person name="Smith J."/>
            <person name="Kraus R.H."/>
            <person name="Zhao Y."/>
            <person name="Ren L."/>
            <person name="Fei J."/>
            <person name="Morisson M."/>
            <person name="Kaiser P."/>
            <person name="Griffin D.K."/>
            <person name="Rao M."/>
            <person name="Pitel F."/>
            <person name="Wang J."/>
            <person name="Li N."/>
        </authorList>
    </citation>
    <scope>NUCLEOTIDE SEQUENCE [LARGE SCALE GENOMIC DNA]</scope>
</reference>
<evidence type="ECO:0000259" key="2">
    <source>
        <dbReference type="PROSITE" id="PS51361"/>
    </source>
</evidence>
<proteinExistence type="predicted"/>
<dbReference type="InterPro" id="IPR009471">
    <property type="entry name" value="Ten_N"/>
</dbReference>
<dbReference type="Proteomes" id="UP000296049">
    <property type="component" value="Unassembled WGS sequence"/>
</dbReference>
<evidence type="ECO:0000313" key="4">
    <source>
        <dbReference type="Proteomes" id="UP000296049"/>
    </source>
</evidence>
<keyword evidence="4" id="KW-1185">Reference proteome</keyword>
<sequence>MDVKERRPYCSLTKSRRDKERRYTNSSTENEECRVPTQKSYSSSETLKAFDHDSSRLLYGNRVKDMVHREADEYSRQGQNFTLRQLGVCEPATRRGLAFCAEMGLPHRGYSISAGSDADTENEGVMSPEHAMRLWGRGVKSGRSSCLSSRSNSALTLTDTEHENKSDSENAMEKQILLAECPLLRDSVSRNYELISCLGTCLLPLQLLPVSEDSILVNLILSYPSRMVNLLAFRSLKTKKYIGKLQNVGKSYQKSWSYNSSHSAFAEFVSVLWYVDVARKTLDGWINQFTFFEVGHKASERGGDINFLEQSVLFSSDLNEAMAFPLHFPIPPKPWGQFAFSVSIKVLKVWSILNQVAGATDLGGAANTFVEEMNITILIHQTSIAMVDSVTIPNAPFVKGEEQSVVMCKGCCTSIFKTLFSECRFVIKTAKTFSFSSAALRTYPSGLLSPLDTRWFSAVGHRLLLRDLVKAAKKTELALRAVCNTHLGLAGVRLRSDVCCGMGSPGAPREVVGTQGCHAMSAQGMCCRVLAVCAENCPKEETKSPDKCIQLKECILEKKKQMEAIIRLQKPGLKLEQADLTVLIWFLDQAAIFQILQNDTLVSTSFLSIADVRAGSQLSGLAVTQPSLSHTCEQGIGLYKCSVQRAGLDLHQVDLMVSGRIGGKAARSVSLFILGAVTILKP</sequence>
<dbReference type="PROSITE" id="PS51361">
    <property type="entry name" value="TENEURIN_N"/>
    <property type="match status" value="1"/>
</dbReference>
<protein>
    <submittedName>
        <fullName evidence="3">Teneurin-3</fullName>
    </submittedName>
</protein>
<dbReference type="GO" id="GO:0016020">
    <property type="term" value="C:membrane"/>
    <property type="evidence" value="ECO:0007669"/>
    <property type="project" value="InterPro"/>
</dbReference>
<dbReference type="Pfam" id="PF06484">
    <property type="entry name" value="Ten_N"/>
    <property type="match status" value="1"/>
</dbReference>
<accession>R0LXS7</accession>
<dbReference type="GO" id="GO:0007165">
    <property type="term" value="P:signal transduction"/>
    <property type="evidence" value="ECO:0007669"/>
    <property type="project" value="InterPro"/>
</dbReference>
<organism evidence="3 4">
    <name type="scientific">Anas platyrhynchos</name>
    <name type="common">Mallard</name>
    <name type="synonym">Anas boschas</name>
    <dbReference type="NCBI Taxonomy" id="8839"/>
    <lineage>
        <taxon>Eukaryota</taxon>
        <taxon>Metazoa</taxon>
        <taxon>Chordata</taxon>
        <taxon>Craniata</taxon>
        <taxon>Vertebrata</taxon>
        <taxon>Euteleostomi</taxon>
        <taxon>Archelosauria</taxon>
        <taxon>Archosauria</taxon>
        <taxon>Dinosauria</taxon>
        <taxon>Saurischia</taxon>
        <taxon>Theropoda</taxon>
        <taxon>Coelurosauria</taxon>
        <taxon>Aves</taxon>
        <taxon>Neognathae</taxon>
        <taxon>Galloanserae</taxon>
        <taxon>Anseriformes</taxon>
        <taxon>Anatidae</taxon>
        <taxon>Anatinae</taxon>
        <taxon>Anas</taxon>
    </lineage>
</organism>
<dbReference type="AlphaFoldDB" id="R0LXS7"/>
<dbReference type="EMBL" id="KB742590">
    <property type="protein sequence ID" value="EOB06635.1"/>
    <property type="molecule type" value="Genomic_DNA"/>
</dbReference>
<feature type="domain" description="Teneurin N-terminal" evidence="2">
    <location>
        <begin position="1"/>
        <end position="173"/>
    </location>
</feature>
<feature type="compositionally biased region" description="Polar residues" evidence="1">
    <location>
        <begin position="37"/>
        <end position="46"/>
    </location>
</feature>
<feature type="region of interest" description="Disordered" evidence="1">
    <location>
        <begin position="1"/>
        <end position="47"/>
    </location>
</feature>
<evidence type="ECO:0000256" key="1">
    <source>
        <dbReference type="SAM" id="MobiDB-lite"/>
    </source>
</evidence>